<dbReference type="InterPro" id="IPR036390">
    <property type="entry name" value="WH_DNA-bd_sf"/>
</dbReference>
<evidence type="ECO:0000313" key="1">
    <source>
        <dbReference type="EMBL" id="AEB10870.1"/>
    </source>
</evidence>
<dbReference type="SUPFAM" id="SSF46785">
    <property type="entry name" value="Winged helix' DNA-binding domain"/>
    <property type="match status" value="1"/>
</dbReference>
<dbReference type="EMBL" id="CP002630">
    <property type="protein sequence ID" value="AEB10870.1"/>
    <property type="molecule type" value="Genomic_DNA"/>
</dbReference>
<dbReference type="KEGG" id="mhd:Marky_0107"/>
<dbReference type="RefSeq" id="WP_013702925.1">
    <property type="nucleotide sequence ID" value="NC_015387.1"/>
</dbReference>
<protein>
    <submittedName>
        <fullName evidence="1">Uncharacterized protein</fullName>
    </submittedName>
</protein>
<evidence type="ECO:0000313" key="2">
    <source>
        <dbReference type="Proteomes" id="UP000007030"/>
    </source>
</evidence>
<accession>F2NLP0</accession>
<proteinExistence type="predicted"/>
<dbReference type="Proteomes" id="UP000007030">
    <property type="component" value="Chromosome"/>
</dbReference>
<dbReference type="AlphaFoldDB" id="F2NLP0"/>
<organism evidence="1 2">
    <name type="scientific">Marinithermus hydrothermalis (strain DSM 14884 / JCM 11576 / T1)</name>
    <dbReference type="NCBI Taxonomy" id="869210"/>
    <lineage>
        <taxon>Bacteria</taxon>
        <taxon>Thermotogati</taxon>
        <taxon>Deinococcota</taxon>
        <taxon>Deinococci</taxon>
        <taxon>Thermales</taxon>
        <taxon>Thermaceae</taxon>
        <taxon>Marinithermus</taxon>
    </lineage>
</organism>
<keyword evidence="2" id="KW-1185">Reference proteome</keyword>
<reference evidence="1 2" key="1">
    <citation type="journal article" date="2012" name="Stand. Genomic Sci.">
        <title>Complete genome sequence of the aerobic, heterotroph Marinithermus hydrothermalis type strain (T1(T)) from a deep-sea hydrothermal vent chimney.</title>
        <authorList>
            <person name="Copeland A."/>
            <person name="Gu W."/>
            <person name="Yasawong M."/>
            <person name="Lapidus A."/>
            <person name="Lucas S."/>
            <person name="Deshpande S."/>
            <person name="Pagani I."/>
            <person name="Tapia R."/>
            <person name="Cheng J.F."/>
            <person name="Goodwin L.A."/>
            <person name="Pitluck S."/>
            <person name="Liolios K."/>
            <person name="Ivanova N."/>
            <person name="Mavromatis K."/>
            <person name="Mikhailova N."/>
            <person name="Pati A."/>
            <person name="Chen A."/>
            <person name="Palaniappan K."/>
            <person name="Land M."/>
            <person name="Pan C."/>
            <person name="Brambilla E.M."/>
            <person name="Rohde M."/>
            <person name="Tindall B.J."/>
            <person name="Sikorski J."/>
            <person name="Goker M."/>
            <person name="Detter J.C."/>
            <person name="Bristow J."/>
            <person name="Eisen J.A."/>
            <person name="Markowitz V."/>
            <person name="Hugenholtz P."/>
            <person name="Kyrpides N.C."/>
            <person name="Klenk H.P."/>
            <person name="Woyke T."/>
        </authorList>
    </citation>
    <scope>NUCLEOTIDE SEQUENCE [LARGE SCALE GENOMIC DNA]</scope>
    <source>
        <strain evidence="2">DSM 14884 / JCM 11576 / T1</strain>
    </source>
</reference>
<sequence>MPAARHLDAAALAALRQEPLEPKALLKRLRRRWPGLTLPSVLASLVRLNRRGLLERLPDGRYRARDQ</sequence>
<name>F2NLP0_MARHT</name>
<dbReference type="HOGENOM" id="CLU_2807370_0_0_0"/>
<gene>
    <name evidence="1" type="ordered locus">Marky_0107</name>
</gene>